<gene>
    <name evidence="1" type="ORF">MM415B03933_0006</name>
</gene>
<dbReference type="EMBL" id="MT143212">
    <property type="protein sequence ID" value="QJA94204.1"/>
    <property type="molecule type" value="Genomic_DNA"/>
</dbReference>
<proteinExistence type="predicted"/>
<dbReference type="AlphaFoldDB" id="A0A6M3LLN5"/>
<protein>
    <submittedName>
        <fullName evidence="1">Uncharacterized protein</fullName>
    </submittedName>
</protein>
<reference evidence="1" key="1">
    <citation type="submission" date="2020-03" db="EMBL/GenBank/DDBJ databases">
        <title>The deep terrestrial virosphere.</title>
        <authorList>
            <person name="Holmfeldt K."/>
            <person name="Nilsson E."/>
            <person name="Simone D."/>
            <person name="Lopez-Fernandez M."/>
            <person name="Wu X."/>
            <person name="de Brujin I."/>
            <person name="Lundin D."/>
            <person name="Andersson A."/>
            <person name="Bertilsson S."/>
            <person name="Dopson M."/>
        </authorList>
    </citation>
    <scope>NUCLEOTIDE SEQUENCE</scope>
    <source>
        <strain evidence="1">MM415B03933</strain>
    </source>
</reference>
<name>A0A6M3LLN5_9ZZZZ</name>
<evidence type="ECO:0000313" key="1">
    <source>
        <dbReference type="EMBL" id="QJA94204.1"/>
    </source>
</evidence>
<accession>A0A6M3LLN5</accession>
<organism evidence="1">
    <name type="scientific">viral metagenome</name>
    <dbReference type="NCBI Taxonomy" id="1070528"/>
    <lineage>
        <taxon>unclassified sequences</taxon>
        <taxon>metagenomes</taxon>
        <taxon>organismal metagenomes</taxon>
    </lineage>
</organism>
<sequence>MGEFAEVIQKWKNEVEDEAIKLIERGMPPWQATEKAVQIVSYRRRRERADKSRS</sequence>